<dbReference type="PRINTS" id="PR00038">
    <property type="entry name" value="HTHLUXR"/>
</dbReference>
<organism evidence="6 7">
    <name type="scientific">Aestuariivirga litoralis</name>
    <dbReference type="NCBI Taxonomy" id="2650924"/>
    <lineage>
        <taxon>Bacteria</taxon>
        <taxon>Pseudomonadati</taxon>
        <taxon>Pseudomonadota</taxon>
        <taxon>Alphaproteobacteria</taxon>
        <taxon>Hyphomicrobiales</taxon>
        <taxon>Aestuariivirgaceae</taxon>
        <taxon>Aestuariivirga</taxon>
    </lineage>
</organism>
<comment type="caution">
    <text evidence="6">The sequence shown here is derived from an EMBL/GenBank/DDBJ whole genome shotgun (WGS) entry which is preliminary data.</text>
</comment>
<dbReference type="GO" id="GO:0006355">
    <property type="term" value="P:regulation of DNA-templated transcription"/>
    <property type="evidence" value="ECO:0007669"/>
    <property type="project" value="InterPro"/>
</dbReference>
<dbReference type="Gene3D" id="1.10.10.10">
    <property type="entry name" value="Winged helix-like DNA-binding domain superfamily/Winged helix DNA-binding domain"/>
    <property type="match status" value="1"/>
</dbReference>
<dbReference type="GO" id="GO:0003677">
    <property type="term" value="F:DNA binding"/>
    <property type="evidence" value="ECO:0007669"/>
    <property type="project" value="UniProtKB-KW"/>
</dbReference>
<dbReference type="InterPro" id="IPR000792">
    <property type="entry name" value="Tscrpt_reg_LuxR_C"/>
</dbReference>
<keyword evidence="2" id="KW-0238">DNA-binding</keyword>
<keyword evidence="7" id="KW-1185">Reference proteome</keyword>
<dbReference type="PANTHER" id="PTHR44688:SF16">
    <property type="entry name" value="DNA-BINDING TRANSCRIPTIONAL ACTIVATOR DEVR_DOSR"/>
    <property type="match status" value="1"/>
</dbReference>
<dbReference type="InterPro" id="IPR036388">
    <property type="entry name" value="WH-like_DNA-bd_sf"/>
</dbReference>
<dbReference type="Proteomes" id="UP000248795">
    <property type="component" value="Unassembled WGS sequence"/>
</dbReference>
<dbReference type="EMBL" id="QKVK01000002">
    <property type="protein sequence ID" value="PZF77882.1"/>
    <property type="molecule type" value="Genomic_DNA"/>
</dbReference>
<dbReference type="Pfam" id="PF00196">
    <property type="entry name" value="GerE"/>
    <property type="match status" value="1"/>
</dbReference>
<sequence>MMTPTTPKLRLLEQWSRAVADIAAAQRGPSFVPALLASVKRLVDFDFVMVFAYAGTARPLTLADTLDAQRHGIIAEDYADGPFLLDPFFRLVEEGRRTGCYRLHDIAPDHFRRSEYFRIHYGRTGIGEEIGVFFDIGGGLTGVTSFGRWDSSPPITRADLDLLRALEPAIGALCAAHWSNLHARREPPQPRTAQPSLASLTLREREIITMVLRGHSTESIAMQLGISPGTVKIHRKNIYRKLKVSTQAELFAAFLGHPPDAYSPRDMAEAPQIPQHRRKSR</sequence>
<dbReference type="InterPro" id="IPR016032">
    <property type="entry name" value="Sig_transdc_resp-reg_C-effctor"/>
</dbReference>
<dbReference type="PROSITE" id="PS50043">
    <property type="entry name" value="HTH_LUXR_2"/>
    <property type="match status" value="1"/>
</dbReference>
<gene>
    <name evidence="6" type="ORF">DK847_05495</name>
</gene>
<dbReference type="PROSITE" id="PS00622">
    <property type="entry name" value="HTH_LUXR_1"/>
    <property type="match status" value="1"/>
</dbReference>
<keyword evidence="3" id="KW-0804">Transcription</keyword>
<dbReference type="PANTHER" id="PTHR44688">
    <property type="entry name" value="DNA-BINDING TRANSCRIPTIONAL ACTIVATOR DEVR_DOSR"/>
    <property type="match status" value="1"/>
</dbReference>
<keyword evidence="1" id="KW-0805">Transcription regulation</keyword>
<evidence type="ECO:0000256" key="1">
    <source>
        <dbReference type="ARBA" id="ARBA00023015"/>
    </source>
</evidence>
<evidence type="ECO:0000256" key="3">
    <source>
        <dbReference type="ARBA" id="ARBA00023163"/>
    </source>
</evidence>
<protein>
    <submittedName>
        <fullName evidence="6">Helix-turn-helix transcriptional regulator</fullName>
    </submittedName>
</protein>
<reference evidence="7" key="1">
    <citation type="submission" date="2018-06" db="EMBL/GenBank/DDBJ databases">
        <title>Aestuariibacter litoralis strain KCTC 52945T.</title>
        <authorList>
            <person name="Li X."/>
            <person name="Salam N."/>
            <person name="Li J.-L."/>
            <person name="Chen Y.-M."/>
            <person name="Yang Z.-W."/>
            <person name="Zhang L.-Y."/>
            <person name="Han M.-X."/>
            <person name="Xiao M."/>
            <person name="Li W.-J."/>
        </authorList>
    </citation>
    <scope>NUCLEOTIDE SEQUENCE [LARGE SCALE GENOMIC DNA]</scope>
    <source>
        <strain evidence="7">KCTC 52945</strain>
    </source>
</reference>
<feature type="domain" description="HTH luxR-type" evidence="5">
    <location>
        <begin position="193"/>
        <end position="258"/>
    </location>
</feature>
<evidence type="ECO:0000256" key="2">
    <source>
        <dbReference type="ARBA" id="ARBA00023125"/>
    </source>
</evidence>
<dbReference type="SMART" id="SM00421">
    <property type="entry name" value="HTH_LUXR"/>
    <property type="match status" value="1"/>
</dbReference>
<name>A0A2W2AVZ5_9HYPH</name>
<evidence type="ECO:0000256" key="4">
    <source>
        <dbReference type="SAM" id="MobiDB-lite"/>
    </source>
</evidence>
<evidence type="ECO:0000313" key="6">
    <source>
        <dbReference type="EMBL" id="PZF77882.1"/>
    </source>
</evidence>
<accession>A0A2W2AVZ5</accession>
<dbReference type="SUPFAM" id="SSF46894">
    <property type="entry name" value="C-terminal effector domain of the bipartite response regulators"/>
    <property type="match status" value="1"/>
</dbReference>
<feature type="region of interest" description="Disordered" evidence="4">
    <location>
        <begin position="261"/>
        <end position="281"/>
    </location>
</feature>
<dbReference type="AlphaFoldDB" id="A0A2W2AVZ5"/>
<proteinExistence type="predicted"/>
<dbReference type="CDD" id="cd06170">
    <property type="entry name" value="LuxR_C_like"/>
    <property type="match status" value="1"/>
</dbReference>
<evidence type="ECO:0000259" key="5">
    <source>
        <dbReference type="PROSITE" id="PS50043"/>
    </source>
</evidence>
<evidence type="ECO:0000313" key="7">
    <source>
        <dbReference type="Proteomes" id="UP000248795"/>
    </source>
</evidence>